<accession>A0A2Z7DFH0</accession>
<sequence length="766" mass="83737">MRSVVASHGPGSNPRGPNQTLEEISRHDIVGASSERRPAGGPATTKSRAPQGRTAARITAQPCAHPTACITSTSAAHRRPASDNRAASARSQGGRHRRNAAGSGASPVQLSAASALPRRATKRGQRASSSRAMRGQPAGFARARARGETAQVETDVGRTNDSGPDVEDHRVKTADETELWFNLSYEEFATIEANRPVEIRSDSEKEFVTEKVTATDVGVQTETGSDVFLVETSSEQKELFQGTETATAAPTADKNILDDESMTLEAILSTISDGFDEGDWYKASLPKINPADKGKAPLQERDPVKGNPVKEQFLLIVADIDLLVHFEGPNRDRGAVIDRSNTNRKSTCWIRTMLRINGTWVIEPCADYWQQIPRVVASSIVVIPSRLSYVDTLPSVGEFFKLLKKRWADVCIEAIEFCDSGKLLPVGSLNFCRAIAVVQPVSVFGSQMPTITSWGWSQLCAAFVRSVLRDVQVVTRSVSVAPSAQISLALAVNQFVQIATSSVFENQNVKIVINQRPHSPTTSDDSSIHFDDDEMATTPISLPAISTDFQSSFFDQLRRKDDTEKLKDILVMHIRDLEKQVNARFDEHDRAYKVLLTNIRKDMHDHKTALSLDVVRSHQKLSTQVAAVAFDLDGQVATVRSELLDFRAKPEENHNTLSTQLGFLVDYIDRGGNDKKVEDSSSRRPYPTPDDQARPSGGSASREGGNSGGRGSESSSGSKRRRGSGDGSRDRQHSSGGGSGSDRVTYGPYLPPKRSAKYWIYGEKEF</sequence>
<dbReference type="Proteomes" id="UP000250235">
    <property type="component" value="Unassembled WGS sequence"/>
</dbReference>
<evidence type="ECO:0000313" key="2">
    <source>
        <dbReference type="EMBL" id="KZV56122.1"/>
    </source>
</evidence>
<feature type="compositionally biased region" description="Basic and acidic residues" evidence="1">
    <location>
        <begin position="723"/>
        <end position="733"/>
    </location>
</feature>
<gene>
    <name evidence="2" type="ORF">F511_11502</name>
</gene>
<name>A0A2Z7DFH0_9LAMI</name>
<feature type="compositionally biased region" description="Basic and acidic residues" evidence="1">
    <location>
        <begin position="23"/>
        <end position="38"/>
    </location>
</feature>
<dbReference type="AlphaFoldDB" id="A0A2Z7DFH0"/>
<reference evidence="2 3" key="1">
    <citation type="journal article" date="2015" name="Proc. Natl. Acad. Sci. U.S.A.">
        <title>The resurrection genome of Boea hygrometrica: A blueprint for survival of dehydration.</title>
        <authorList>
            <person name="Xiao L."/>
            <person name="Yang G."/>
            <person name="Zhang L."/>
            <person name="Yang X."/>
            <person name="Zhao S."/>
            <person name="Ji Z."/>
            <person name="Zhou Q."/>
            <person name="Hu M."/>
            <person name="Wang Y."/>
            <person name="Chen M."/>
            <person name="Xu Y."/>
            <person name="Jin H."/>
            <person name="Xiao X."/>
            <person name="Hu G."/>
            <person name="Bao F."/>
            <person name="Hu Y."/>
            <person name="Wan P."/>
            <person name="Li L."/>
            <person name="Deng X."/>
            <person name="Kuang T."/>
            <person name="Xiang C."/>
            <person name="Zhu J.K."/>
            <person name="Oliver M.J."/>
            <person name="He Y."/>
        </authorList>
    </citation>
    <scope>NUCLEOTIDE SEQUENCE [LARGE SCALE GENOMIC DNA]</scope>
    <source>
        <strain evidence="3">cv. XS01</strain>
    </source>
</reference>
<feature type="region of interest" description="Disordered" evidence="1">
    <location>
        <begin position="1"/>
        <end position="168"/>
    </location>
</feature>
<organism evidence="2 3">
    <name type="scientific">Dorcoceras hygrometricum</name>
    <dbReference type="NCBI Taxonomy" id="472368"/>
    <lineage>
        <taxon>Eukaryota</taxon>
        <taxon>Viridiplantae</taxon>
        <taxon>Streptophyta</taxon>
        <taxon>Embryophyta</taxon>
        <taxon>Tracheophyta</taxon>
        <taxon>Spermatophyta</taxon>
        <taxon>Magnoliopsida</taxon>
        <taxon>eudicotyledons</taxon>
        <taxon>Gunneridae</taxon>
        <taxon>Pentapetalae</taxon>
        <taxon>asterids</taxon>
        <taxon>lamiids</taxon>
        <taxon>Lamiales</taxon>
        <taxon>Gesneriaceae</taxon>
        <taxon>Didymocarpoideae</taxon>
        <taxon>Trichosporeae</taxon>
        <taxon>Loxocarpinae</taxon>
        <taxon>Dorcoceras</taxon>
    </lineage>
</organism>
<keyword evidence="3" id="KW-1185">Reference proteome</keyword>
<evidence type="ECO:0000313" key="3">
    <source>
        <dbReference type="Proteomes" id="UP000250235"/>
    </source>
</evidence>
<dbReference type="EMBL" id="KQ988371">
    <property type="protein sequence ID" value="KZV56122.1"/>
    <property type="molecule type" value="Genomic_DNA"/>
</dbReference>
<evidence type="ECO:0000256" key="1">
    <source>
        <dbReference type="SAM" id="MobiDB-lite"/>
    </source>
</evidence>
<feature type="region of interest" description="Disordered" evidence="1">
    <location>
        <begin position="674"/>
        <end position="754"/>
    </location>
</feature>
<proteinExistence type="predicted"/>
<protein>
    <submittedName>
        <fullName evidence="2">AAA-type ATPase</fullName>
    </submittedName>
</protein>